<sequence length="250" mass="29296">MIPSAAPRSVFLAYGGYLPTSAPLMLTVSENEDVLLQVNDEIVNFQDKMNNITDNLLVIKNGLDSEVDKLEIRVKDFESRIQAENYVYIQKPPRPRYDSYQFRNYGRDWGDDEELIIDNCADNLLNKTAFIGSINMFLELLFTEYKVTLTNFAREIEDFTMQLTAMKISAYLNYAEHMLNGTELIESKMADWQKERFTELEIYQLKQFFKAKELIESLKVLVNRQQKFENTILEKIKDTRLAYVCCRKKL</sequence>
<reference evidence="1" key="1">
    <citation type="submission" date="2015-05" db="UniProtKB">
        <authorList>
            <consortium name="EnsemblMetazoa"/>
        </authorList>
    </citation>
    <scope>IDENTIFICATION</scope>
</reference>
<dbReference type="EMBL" id="ACPB03027694">
    <property type="status" value="NOT_ANNOTATED_CDS"/>
    <property type="molecule type" value="Genomic_DNA"/>
</dbReference>
<evidence type="ECO:0000313" key="2">
    <source>
        <dbReference type="Proteomes" id="UP000015103"/>
    </source>
</evidence>
<dbReference type="Proteomes" id="UP000015103">
    <property type="component" value="Unassembled WGS sequence"/>
</dbReference>
<organism evidence="1 2">
    <name type="scientific">Rhodnius prolixus</name>
    <name type="common">Triatomid bug</name>
    <dbReference type="NCBI Taxonomy" id="13249"/>
    <lineage>
        <taxon>Eukaryota</taxon>
        <taxon>Metazoa</taxon>
        <taxon>Ecdysozoa</taxon>
        <taxon>Arthropoda</taxon>
        <taxon>Hexapoda</taxon>
        <taxon>Insecta</taxon>
        <taxon>Pterygota</taxon>
        <taxon>Neoptera</taxon>
        <taxon>Paraneoptera</taxon>
        <taxon>Hemiptera</taxon>
        <taxon>Heteroptera</taxon>
        <taxon>Panheteroptera</taxon>
        <taxon>Cimicomorpha</taxon>
        <taxon>Reduviidae</taxon>
        <taxon>Triatominae</taxon>
        <taxon>Rhodnius</taxon>
    </lineage>
</organism>
<dbReference type="HOGENOM" id="CLU_1112495_0_0_1"/>
<name>T1HEW6_RHOPR</name>
<evidence type="ECO:0000313" key="1">
    <source>
        <dbReference type="EnsemblMetazoa" id="RPRC002588-PA"/>
    </source>
</evidence>
<dbReference type="InParanoid" id="T1HEW6"/>
<keyword evidence="2" id="KW-1185">Reference proteome</keyword>
<accession>T1HEW6</accession>
<protein>
    <submittedName>
        <fullName evidence="1">Uncharacterized protein</fullName>
    </submittedName>
</protein>
<dbReference type="VEuPathDB" id="VectorBase:RPRC002588"/>
<dbReference type="EMBL" id="ACPB03027693">
    <property type="status" value="NOT_ANNOTATED_CDS"/>
    <property type="molecule type" value="Genomic_DNA"/>
</dbReference>
<proteinExistence type="predicted"/>
<dbReference type="EnsemblMetazoa" id="RPRC002588-RA">
    <property type="protein sequence ID" value="RPRC002588-PA"/>
    <property type="gene ID" value="RPRC002588"/>
</dbReference>
<dbReference type="AlphaFoldDB" id="T1HEW6"/>